<dbReference type="InterPro" id="IPR004923">
    <property type="entry name" value="FTR1/Fip1/EfeU"/>
</dbReference>
<dbReference type="EMBL" id="JACHWZ010000015">
    <property type="protein sequence ID" value="MBB3062350.1"/>
    <property type="molecule type" value="Genomic_DNA"/>
</dbReference>
<evidence type="ECO:0000256" key="1">
    <source>
        <dbReference type="ARBA" id="ARBA00004141"/>
    </source>
</evidence>
<dbReference type="Gene3D" id="1.10.760.10">
    <property type="entry name" value="Cytochrome c-like domain"/>
    <property type="match status" value="1"/>
</dbReference>
<dbReference type="InterPro" id="IPR009056">
    <property type="entry name" value="Cyt_c-like_dom"/>
</dbReference>
<keyword evidence="4 10" id="KW-0812">Transmembrane</keyword>
<comment type="subcellular location">
    <subcellularLocation>
        <location evidence="1">Membrane</location>
        <topology evidence="1">Multi-pass membrane protein</topology>
    </subcellularLocation>
</comment>
<evidence type="ECO:0000313" key="14">
    <source>
        <dbReference type="Proteomes" id="UP000535937"/>
    </source>
</evidence>
<evidence type="ECO:0000256" key="11">
    <source>
        <dbReference type="SAM" id="SignalP"/>
    </source>
</evidence>
<dbReference type="GO" id="GO:0046872">
    <property type="term" value="F:metal ion binding"/>
    <property type="evidence" value="ECO:0007669"/>
    <property type="project" value="UniProtKB-KW"/>
</dbReference>
<feature type="chain" id="PRO_5030820329" evidence="11">
    <location>
        <begin position="27"/>
        <end position="647"/>
    </location>
</feature>
<dbReference type="PANTHER" id="PTHR31632">
    <property type="entry name" value="IRON TRANSPORTER FTH1"/>
    <property type="match status" value="1"/>
</dbReference>
<keyword evidence="11" id="KW-0732">Signal</keyword>
<proteinExistence type="inferred from homology"/>
<evidence type="ECO:0000256" key="10">
    <source>
        <dbReference type="SAM" id="Phobius"/>
    </source>
</evidence>
<keyword evidence="14" id="KW-1185">Reference proteome</keyword>
<evidence type="ECO:0000256" key="7">
    <source>
        <dbReference type="ARBA" id="ARBA00023004"/>
    </source>
</evidence>
<reference evidence="13 14" key="1">
    <citation type="submission" date="2020-08" db="EMBL/GenBank/DDBJ databases">
        <title>Genomic Encyclopedia of Type Strains, Phase III (KMG-III): the genomes of soil and plant-associated and newly described type strains.</title>
        <authorList>
            <person name="Whitman W."/>
        </authorList>
    </citation>
    <scope>NUCLEOTIDE SEQUENCE [LARGE SCALE GENOMIC DNA]</scope>
    <source>
        <strain evidence="13 14">CECT 8799</strain>
    </source>
</reference>
<accession>A0A7W4ZBI7</accession>
<evidence type="ECO:0000256" key="5">
    <source>
        <dbReference type="ARBA" id="ARBA00022723"/>
    </source>
</evidence>
<dbReference type="SUPFAM" id="SSF46626">
    <property type="entry name" value="Cytochrome c"/>
    <property type="match status" value="1"/>
</dbReference>
<comment type="caution">
    <text evidence="13">The sequence shown here is derived from an EMBL/GenBank/DDBJ whole genome shotgun (WGS) entry which is preliminary data.</text>
</comment>
<evidence type="ECO:0000256" key="4">
    <source>
        <dbReference type="ARBA" id="ARBA00022692"/>
    </source>
</evidence>
<evidence type="ECO:0000256" key="8">
    <source>
        <dbReference type="ARBA" id="ARBA00023136"/>
    </source>
</evidence>
<feature type="transmembrane region" description="Helical" evidence="10">
    <location>
        <begin position="382"/>
        <end position="410"/>
    </location>
</feature>
<sequence>MRNPGLYLARLLLAVFLAATAITAPAQEAGLSEQELRQLMQMAEYIGVDYPEAVKDGEIINRGEYTEMEEFAQLLVDRGQRLSPSPEAESIRGEAKALQAAIAGKASLAEVQGHTAKLRQGLLSISPALSLPQSLLSLDESRALYQKNCVACHGPSGEGDGPLAAQLEPPPTNFHERERAENRSLLGLYDAISNGIDGTAMTAFGNLTDQQRWSLAFYVGGLAFAGAEPATADTQLSLQDLVMYSPAVLRNDRPEVPTESVAALRADPAPLFVKKSSRDGDPMETARSQLQKALDAYRQGDYGSARTLAISAYLDGFELVENTLDSRDANLRRSIESDLLGLRAQLNANSDPQRVEQAVSAVLEKLDQAQALLEESNLSGSALFIASLIILLREGLEALLVVIALTTILIKTQRGDALKYVHFGWIAAFIAGFATWVLAQKVITISGASREVMEGAAALLAAAVLFYVGFWMHSKTQAQEWQQYIQDSINRNLTAGTLWGIAGLAFIAVYREIFETILFYQSLLTQTAEGQYSELWGGIAAGAALLAVVGWALVRYSARLPIGKFFSATTFVLLALSFVLAGKAIAALQEAALVGITPLPVSFSFDWLGIYSTWEGIGLQAAILVAAAWLLLKGRKSGASSPAKSTG</sequence>
<dbReference type="RefSeq" id="WP_183461582.1">
    <property type="nucleotide sequence ID" value="NZ_JACHWZ010000015.1"/>
</dbReference>
<keyword evidence="7 9" id="KW-0408">Iron</keyword>
<name>A0A7W4ZBI7_9GAMM</name>
<evidence type="ECO:0000256" key="6">
    <source>
        <dbReference type="ARBA" id="ARBA00022989"/>
    </source>
</evidence>
<feature type="transmembrane region" description="Helical" evidence="10">
    <location>
        <begin position="535"/>
        <end position="554"/>
    </location>
</feature>
<feature type="transmembrane region" description="Helical" evidence="10">
    <location>
        <begin position="566"/>
        <end position="588"/>
    </location>
</feature>
<dbReference type="GO" id="GO:0015093">
    <property type="term" value="F:ferrous iron transmembrane transporter activity"/>
    <property type="evidence" value="ECO:0007669"/>
    <property type="project" value="TreeGrafter"/>
</dbReference>
<comment type="similarity">
    <text evidence="2">Belongs to the oxidase-dependent Fe transporter (OFeT) (TC 9.A.10.1) family.</text>
</comment>
<feature type="transmembrane region" description="Helical" evidence="10">
    <location>
        <begin position="608"/>
        <end position="632"/>
    </location>
</feature>
<feature type="transmembrane region" description="Helical" evidence="10">
    <location>
        <begin position="455"/>
        <end position="472"/>
    </location>
</feature>
<dbReference type="GO" id="GO:0033573">
    <property type="term" value="C:high-affinity iron permease complex"/>
    <property type="evidence" value="ECO:0007669"/>
    <property type="project" value="InterPro"/>
</dbReference>
<keyword evidence="3 9" id="KW-0349">Heme</keyword>
<dbReference type="GO" id="GO:0020037">
    <property type="term" value="F:heme binding"/>
    <property type="evidence" value="ECO:0007669"/>
    <property type="project" value="InterPro"/>
</dbReference>
<evidence type="ECO:0000259" key="12">
    <source>
        <dbReference type="PROSITE" id="PS51007"/>
    </source>
</evidence>
<dbReference type="AlphaFoldDB" id="A0A7W4ZBI7"/>
<dbReference type="PROSITE" id="PS51007">
    <property type="entry name" value="CYTC"/>
    <property type="match status" value="1"/>
</dbReference>
<keyword evidence="6 10" id="KW-1133">Transmembrane helix</keyword>
<feature type="signal peptide" evidence="11">
    <location>
        <begin position="1"/>
        <end position="26"/>
    </location>
</feature>
<feature type="domain" description="Cytochrome c" evidence="12">
    <location>
        <begin position="136"/>
        <end position="223"/>
    </location>
</feature>
<organism evidence="13 14">
    <name type="scientific">Microbulbifer rhizosphaerae</name>
    <dbReference type="NCBI Taxonomy" id="1562603"/>
    <lineage>
        <taxon>Bacteria</taxon>
        <taxon>Pseudomonadati</taxon>
        <taxon>Pseudomonadota</taxon>
        <taxon>Gammaproteobacteria</taxon>
        <taxon>Cellvibrionales</taxon>
        <taxon>Microbulbiferaceae</taxon>
        <taxon>Microbulbifer</taxon>
    </lineage>
</organism>
<gene>
    <name evidence="13" type="ORF">FHS09_003195</name>
</gene>
<protein>
    <submittedName>
        <fullName evidence="13">High-affinity iron transporter</fullName>
    </submittedName>
</protein>
<dbReference type="Pfam" id="PF03239">
    <property type="entry name" value="FTR1"/>
    <property type="match status" value="1"/>
</dbReference>
<keyword evidence="8 10" id="KW-0472">Membrane</keyword>
<evidence type="ECO:0000313" key="13">
    <source>
        <dbReference type="EMBL" id="MBB3062350.1"/>
    </source>
</evidence>
<feature type="transmembrane region" description="Helical" evidence="10">
    <location>
        <begin position="422"/>
        <end position="443"/>
    </location>
</feature>
<dbReference type="PANTHER" id="PTHR31632:SF2">
    <property type="entry name" value="PLASMA MEMBRANE IRON PERMEASE"/>
    <property type="match status" value="1"/>
</dbReference>
<evidence type="ECO:0000256" key="3">
    <source>
        <dbReference type="ARBA" id="ARBA00022617"/>
    </source>
</evidence>
<dbReference type="GO" id="GO:0009055">
    <property type="term" value="F:electron transfer activity"/>
    <property type="evidence" value="ECO:0007669"/>
    <property type="project" value="InterPro"/>
</dbReference>
<dbReference type="Proteomes" id="UP000535937">
    <property type="component" value="Unassembled WGS sequence"/>
</dbReference>
<evidence type="ECO:0000256" key="2">
    <source>
        <dbReference type="ARBA" id="ARBA00008333"/>
    </source>
</evidence>
<keyword evidence="5 9" id="KW-0479">Metal-binding</keyword>
<dbReference type="InterPro" id="IPR036909">
    <property type="entry name" value="Cyt_c-like_dom_sf"/>
</dbReference>
<dbReference type="Pfam" id="PF00034">
    <property type="entry name" value="Cytochrom_C"/>
    <property type="match status" value="1"/>
</dbReference>
<evidence type="ECO:0000256" key="9">
    <source>
        <dbReference type="PROSITE-ProRule" id="PRU00433"/>
    </source>
</evidence>
<feature type="transmembrane region" description="Helical" evidence="10">
    <location>
        <begin position="493"/>
        <end position="510"/>
    </location>
</feature>